<sequence>MKKFAFGWFVAFVAIALFVGAVPAEAQYGYQNEVGALVQGNLNLVSGLHGQLDRARWESQAHGLVFHNGYYGNYGNDGYFYGQYDREGRRMSRPVKFAIGGAIAGAGLGYGISGNGRGAAIGGVVGGVIGLIAGRDHGQQQQYSPGQGRGQLVPAPMPEQEPAPNMGAEPWPEPQQEKATEMVSVKNCTRYPIDVYDWDSPVGTLQPGESRQFPVATRGGYRGLATIGIVRSWTDSRYQDSTGSILFIEPTGGAR</sequence>
<dbReference type="EMBL" id="MGJJ01000006">
    <property type="protein sequence ID" value="OGN05801.1"/>
    <property type="molecule type" value="Genomic_DNA"/>
</dbReference>
<evidence type="ECO:0000256" key="1">
    <source>
        <dbReference type="SAM" id="MobiDB-lite"/>
    </source>
</evidence>
<dbReference type="Proteomes" id="UP000177419">
    <property type="component" value="Unassembled WGS sequence"/>
</dbReference>
<comment type="caution">
    <text evidence="3">The sequence shown here is derived from an EMBL/GenBank/DDBJ whole genome shotgun (WGS) entry which is preliminary data.</text>
</comment>
<feature type="region of interest" description="Disordered" evidence="1">
    <location>
        <begin position="137"/>
        <end position="173"/>
    </location>
</feature>
<accession>A0A1F8EY67</accession>
<keyword evidence="2" id="KW-0732">Signal</keyword>
<dbReference type="AlphaFoldDB" id="A0A1F8EY67"/>
<feature type="signal peptide" evidence="2">
    <location>
        <begin position="1"/>
        <end position="26"/>
    </location>
</feature>
<name>A0A1F8EY67_9BACT</name>
<evidence type="ECO:0000313" key="4">
    <source>
        <dbReference type="Proteomes" id="UP000177419"/>
    </source>
</evidence>
<reference evidence="3 4" key="1">
    <citation type="journal article" date="2016" name="Nat. Commun.">
        <title>Thousands of microbial genomes shed light on interconnected biogeochemical processes in an aquifer system.</title>
        <authorList>
            <person name="Anantharaman K."/>
            <person name="Brown C.T."/>
            <person name="Hug L.A."/>
            <person name="Sharon I."/>
            <person name="Castelle C.J."/>
            <person name="Probst A.J."/>
            <person name="Thomas B.C."/>
            <person name="Singh A."/>
            <person name="Wilkins M.J."/>
            <person name="Karaoz U."/>
            <person name="Brodie E.L."/>
            <person name="Williams K.H."/>
            <person name="Hubbard S.S."/>
            <person name="Banfield J.F."/>
        </authorList>
    </citation>
    <scope>NUCLEOTIDE SEQUENCE [LARGE SCALE GENOMIC DNA]</scope>
</reference>
<evidence type="ECO:0000313" key="3">
    <source>
        <dbReference type="EMBL" id="OGN05801.1"/>
    </source>
</evidence>
<evidence type="ECO:0000256" key="2">
    <source>
        <dbReference type="SAM" id="SignalP"/>
    </source>
</evidence>
<proteinExistence type="predicted"/>
<protein>
    <recommendedName>
        <fullName evidence="5">Glycine zipper domain-containing protein</fullName>
    </recommendedName>
</protein>
<dbReference type="STRING" id="1802669.A2746_02015"/>
<gene>
    <name evidence="3" type="ORF">A2746_02015</name>
</gene>
<feature type="chain" id="PRO_5009535410" description="Glycine zipper domain-containing protein" evidence="2">
    <location>
        <begin position="27"/>
        <end position="255"/>
    </location>
</feature>
<organism evidence="3 4">
    <name type="scientific">Candidatus Yanofskybacteria bacterium RIFCSPHIGHO2_01_FULL_44_22</name>
    <dbReference type="NCBI Taxonomy" id="1802669"/>
    <lineage>
        <taxon>Bacteria</taxon>
        <taxon>Candidatus Yanofskyibacteriota</taxon>
    </lineage>
</organism>
<evidence type="ECO:0008006" key="5">
    <source>
        <dbReference type="Google" id="ProtNLM"/>
    </source>
</evidence>